<comment type="caution">
    <text evidence="8">The sequence shown here is derived from an EMBL/GenBank/DDBJ whole genome shotgun (WGS) entry which is preliminary data.</text>
</comment>
<proteinExistence type="inferred from homology"/>
<dbReference type="PROSITE" id="PS00798">
    <property type="entry name" value="ALDOKETO_REDUCTASE_1"/>
    <property type="match status" value="1"/>
</dbReference>
<evidence type="ECO:0000256" key="6">
    <source>
        <dbReference type="PIRSR" id="PIRSR000097-3"/>
    </source>
</evidence>
<dbReference type="InterPro" id="IPR036812">
    <property type="entry name" value="NAD(P)_OxRdtase_dom_sf"/>
</dbReference>
<comment type="similarity">
    <text evidence="1">Belongs to the aldo/keto reductase family.</text>
</comment>
<dbReference type="Pfam" id="PF00248">
    <property type="entry name" value="Aldo_ket_red"/>
    <property type="match status" value="1"/>
</dbReference>
<evidence type="ECO:0000256" key="4">
    <source>
        <dbReference type="PIRSR" id="PIRSR000097-1"/>
    </source>
</evidence>
<evidence type="ECO:0000313" key="9">
    <source>
        <dbReference type="Proteomes" id="UP000196531"/>
    </source>
</evidence>
<evidence type="ECO:0000256" key="2">
    <source>
        <dbReference type="ARBA" id="ARBA00022857"/>
    </source>
</evidence>
<dbReference type="PANTHER" id="PTHR11732">
    <property type="entry name" value="ALDO/KETO REDUCTASE"/>
    <property type="match status" value="1"/>
</dbReference>
<accession>A0A1Y5FBS0</accession>
<evidence type="ECO:0000259" key="7">
    <source>
        <dbReference type="Pfam" id="PF00248"/>
    </source>
</evidence>
<evidence type="ECO:0000256" key="3">
    <source>
        <dbReference type="ARBA" id="ARBA00023002"/>
    </source>
</evidence>
<dbReference type="InterPro" id="IPR023210">
    <property type="entry name" value="NADP_OxRdtase_dom"/>
</dbReference>
<organism evidence="8 9">
    <name type="scientific">Halobacteriovorax marinus</name>
    <dbReference type="NCBI Taxonomy" id="97084"/>
    <lineage>
        <taxon>Bacteria</taxon>
        <taxon>Pseudomonadati</taxon>
        <taxon>Bdellovibrionota</taxon>
        <taxon>Bacteriovoracia</taxon>
        <taxon>Bacteriovoracales</taxon>
        <taxon>Halobacteriovoraceae</taxon>
        <taxon>Halobacteriovorax</taxon>
    </lineage>
</organism>
<keyword evidence="3" id="KW-0560">Oxidoreductase</keyword>
<gene>
    <name evidence="8" type="ORF">A9Q84_00630</name>
</gene>
<dbReference type="EMBL" id="MAAO01000002">
    <property type="protein sequence ID" value="OUR99558.1"/>
    <property type="molecule type" value="Genomic_DNA"/>
</dbReference>
<dbReference type="GO" id="GO:0016491">
    <property type="term" value="F:oxidoreductase activity"/>
    <property type="evidence" value="ECO:0007669"/>
    <property type="project" value="UniProtKB-KW"/>
</dbReference>
<evidence type="ECO:0000256" key="5">
    <source>
        <dbReference type="PIRSR" id="PIRSR000097-2"/>
    </source>
</evidence>
<dbReference type="SUPFAM" id="SSF51430">
    <property type="entry name" value="NAD(P)-linked oxidoreductase"/>
    <property type="match status" value="1"/>
</dbReference>
<keyword evidence="2" id="KW-0521">NADP</keyword>
<feature type="domain" description="NADP-dependent oxidoreductase" evidence="7">
    <location>
        <begin position="15"/>
        <end position="291"/>
    </location>
</feature>
<dbReference type="FunFam" id="3.20.20.100:FF:000006">
    <property type="entry name" value="Aldo-keto reductase family 1 member A1"/>
    <property type="match status" value="1"/>
</dbReference>
<dbReference type="InterPro" id="IPR018170">
    <property type="entry name" value="Aldo/ket_reductase_CS"/>
</dbReference>
<name>A0A1Y5FBS0_9BACT</name>
<dbReference type="PIRSF" id="PIRSF000097">
    <property type="entry name" value="AKR"/>
    <property type="match status" value="1"/>
</dbReference>
<dbReference type="AlphaFoldDB" id="A0A1Y5FBS0"/>
<protein>
    <submittedName>
        <fullName evidence="8">Aldehyde oxidoreductase</fullName>
    </submittedName>
</protein>
<dbReference type="PRINTS" id="PR00069">
    <property type="entry name" value="ALDKETRDTASE"/>
</dbReference>
<reference evidence="9" key="1">
    <citation type="journal article" date="2017" name="Proc. Natl. Acad. Sci. U.S.A.">
        <title>Simulation of Deepwater Horizon oil plume reveals substrate specialization within a complex community of hydrocarbon-degraders.</title>
        <authorList>
            <person name="Hu P."/>
            <person name="Dubinsky E.A."/>
            <person name="Probst A.J."/>
            <person name="Wang J."/>
            <person name="Sieber C.M.K."/>
            <person name="Tom L.M."/>
            <person name="Gardinali P."/>
            <person name="Banfield J.F."/>
            <person name="Atlas R.M."/>
            <person name="Andersen G.L."/>
        </authorList>
    </citation>
    <scope>NUCLEOTIDE SEQUENCE [LARGE SCALE GENOMIC DNA]</scope>
</reference>
<dbReference type="Proteomes" id="UP000196531">
    <property type="component" value="Unassembled WGS sequence"/>
</dbReference>
<evidence type="ECO:0000256" key="1">
    <source>
        <dbReference type="ARBA" id="ARBA00007905"/>
    </source>
</evidence>
<feature type="binding site" evidence="5">
    <location>
        <position position="110"/>
    </location>
    <ligand>
        <name>substrate</name>
    </ligand>
</feature>
<sequence length="317" mass="35675">MKTKTLNNQKTMPMLGLGTWLSDAGEVYKIVKSAIKDGYRHIDCAACYGNEKEVGQALEELFNEGVVKREELFITSKLWSDSHEKKNVLPALKKTLSDLKLDYLDLYLIHWPVVFKEDVSFPAEGSDYLALTEVPTIETYTEMENAVTAGLIKSIGVANFSQKKLQELIGMAKIKPAVNQVELHPFLQQTALVEFCKEQDITLTGYSPLGSSGRPEGMLAENEPSLLENKLIVELANKYDKSPAQILLNWNMNRGVIVIPKTVTPKRAIQNFESQNFELENSDMEKIAELDKHFRYVNGGFFTGEGSPYTIANLWDE</sequence>
<evidence type="ECO:0000313" key="8">
    <source>
        <dbReference type="EMBL" id="OUR99558.1"/>
    </source>
</evidence>
<dbReference type="Gene3D" id="3.20.20.100">
    <property type="entry name" value="NADP-dependent oxidoreductase domain"/>
    <property type="match status" value="1"/>
</dbReference>
<feature type="site" description="Lowers pKa of active site Tyr" evidence="6">
    <location>
        <position position="77"/>
    </location>
</feature>
<dbReference type="InterPro" id="IPR020471">
    <property type="entry name" value="AKR"/>
</dbReference>
<feature type="active site" description="Proton donor" evidence="4">
    <location>
        <position position="48"/>
    </location>
</feature>